<dbReference type="FunFam" id="3.40.50.300:FF:000335">
    <property type="entry name" value="ATP binding cassette subfamily A member 5"/>
    <property type="match status" value="1"/>
</dbReference>
<feature type="transmembrane region" description="Helical" evidence="10">
    <location>
        <begin position="368"/>
        <end position="388"/>
    </location>
</feature>
<evidence type="ECO:0000259" key="11">
    <source>
        <dbReference type="PROSITE" id="PS50893"/>
    </source>
</evidence>
<dbReference type="InterPro" id="IPR027417">
    <property type="entry name" value="P-loop_NTPase"/>
</dbReference>
<evidence type="ECO:0000256" key="5">
    <source>
        <dbReference type="ARBA" id="ARBA00022741"/>
    </source>
</evidence>
<evidence type="ECO:0000313" key="13">
    <source>
        <dbReference type="Proteomes" id="UP000591131"/>
    </source>
</evidence>
<keyword evidence="6" id="KW-0067">ATP-binding</keyword>
<dbReference type="Pfam" id="PF00005">
    <property type="entry name" value="ABC_tran"/>
    <property type="match status" value="1"/>
</dbReference>
<dbReference type="GO" id="GO:0016020">
    <property type="term" value="C:membrane"/>
    <property type="evidence" value="ECO:0007669"/>
    <property type="project" value="UniProtKB-SubCell"/>
</dbReference>
<feature type="region of interest" description="Disordered" evidence="9">
    <location>
        <begin position="25"/>
        <end position="44"/>
    </location>
</feature>
<dbReference type="AlphaFoldDB" id="A0A7J6M9Z4"/>
<keyword evidence="7 10" id="KW-1133">Transmembrane helix</keyword>
<dbReference type="Proteomes" id="UP000591131">
    <property type="component" value="Unassembled WGS sequence"/>
</dbReference>
<evidence type="ECO:0000256" key="7">
    <source>
        <dbReference type="ARBA" id="ARBA00022989"/>
    </source>
</evidence>
<feature type="domain" description="ABC transporter" evidence="11">
    <location>
        <begin position="431"/>
        <end position="675"/>
    </location>
</feature>
<evidence type="ECO:0000256" key="4">
    <source>
        <dbReference type="ARBA" id="ARBA00022692"/>
    </source>
</evidence>
<evidence type="ECO:0000256" key="6">
    <source>
        <dbReference type="ARBA" id="ARBA00022840"/>
    </source>
</evidence>
<evidence type="ECO:0000313" key="12">
    <source>
        <dbReference type="EMBL" id="KAF4668422.1"/>
    </source>
</evidence>
<organism evidence="12 13">
    <name type="scientific">Perkinsus chesapeaki</name>
    <name type="common">Clam parasite</name>
    <name type="synonym">Perkinsus andrewsi</name>
    <dbReference type="NCBI Taxonomy" id="330153"/>
    <lineage>
        <taxon>Eukaryota</taxon>
        <taxon>Sar</taxon>
        <taxon>Alveolata</taxon>
        <taxon>Perkinsozoa</taxon>
        <taxon>Perkinsea</taxon>
        <taxon>Perkinsida</taxon>
        <taxon>Perkinsidae</taxon>
        <taxon>Perkinsus</taxon>
    </lineage>
</organism>
<dbReference type="GO" id="GO:0140359">
    <property type="term" value="F:ABC-type transporter activity"/>
    <property type="evidence" value="ECO:0007669"/>
    <property type="project" value="InterPro"/>
</dbReference>
<reference evidence="12 13" key="1">
    <citation type="submission" date="2020-04" db="EMBL/GenBank/DDBJ databases">
        <title>Perkinsus chesapeaki whole genome sequence.</title>
        <authorList>
            <person name="Bogema D.R."/>
        </authorList>
    </citation>
    <scope>NUCLEOTIDE SEQUENCE [LARGE SCALE GENOMIC DNA]</scope>
    <source>
        <strain evidence="12">ATCC PRA-425</strain>
    </source>
</reference>
<keyword evidence="5" id="KW-0547">Nucleotide-binding</keyword>
<evidence type="ECO:0000256" key="9">
    <source>
        <dbReference type="SAM" id="MobiDB-lite"/>
    </source>
</evidence>
<proteinExistence type="inferred from homology"/>
<evidence type="ECO:0000256" key="2">
    <source>
        <dbReference type="ARBA" id="ARBA00008869"/>
    </source>
</evidence>
<evidence type="ECO:0000256" key="3">
    <source>
        <dbReference type="ARBA" id="ARBA00022448"/>
    </source>
</evidence>
<keyword evidence="4 10" id="KW-0812">Transmembrane</keyword>
<dbReference type="OrthoDB" id="311765at2759"/>
<dbReference type="GO" id="GO:0005319">
    <property type="term" value="F:lipid transporter activity"/>
    <property type="evidence" value="ECO:0007669"/>
    <property type="project" value="TreeGrafter"/>
</dbReference>
<evidence type="ECO:0000256" key="1">
    <source>
        <dbReference type="ARBA" id="ARBA00004141"/>
    </source>
</evidence>
<dbReference type="GO" id="GO:0016887">
    <property type="term" value="F:ATP hydrolysis activity"/>
    <property type="evidence" value="ECO:0007669"/>
    <property type="project" value="InterPro"/>
</dbReference>
<dbReference type="PANTHER" id="PTHR19229">
    <property type="entry name" value="ATP-BINDING CASSETTE TRANSPORTER SUBFAMILY A ABCA"/>
    <property type="match status" value="1"/>
</dbReference>
<evidence type="ECO:0000256" key="10">
    <source>
        <dbReference type="SAM" id="Phobius"/>
    </source>
</evidence>
<accession>A0A7J6M9Z4</accession>
<sequence length="764" mass="83363">MGSPDVAVGLTSLEDVFLATAKKDEAGQTAGDSTWHGPSSGTENRIWQPVDDKKPSQMRAVLHLARLTTLMEYRTPRVIFFGNILPIIFILVGFVLSYLIDPKGSLESPPSLSLLPSATTLGSTGLFYVEGDAFNQASLGSPLQWTSSLPSGGDLLARYEDNGTLQYDPNVVSSLPMSISALTNSTLSMIPFPSISVSVTNDPLPYVKSYLIDVTQLLVPMFTMMGFIPYAYVVIRMAFWRADRIITQMKLMGMSVRLQYASLFVQRLIFGFLPAFVIILVAAGAFGSQLLGDGGRWLAYILLVITTFVALIPFAMMLAPLFKTGRQAGKDPTVCGDSSPLQFAVDRASKVVDSPVEWSDTFDPSNGVLTPIVVNVGVTIMSTLVVWYQTRDLTSKQMKKRKKYDANNEELPEAADLLEEAVLADKATQGIAVQNLTKIYPHQKKAAVKNLNIGVAPSEILVLLGPNGAGKTTTMKMLTGEEVPSAGIIKLGDSRDFEAAERGSLNFNSLYKRQVCGYCPQFDALFPELTVKEHLQLACTLKGLKTRSAISSHKAHVDAIVVALNLEPHLNTRSERLSGGNRRKLSLTLAVMGNPCVLFLDEPSTGMDPSAKRSVWKALRGEQSRPAMLMSTHYMDEATALSTRIGIMINGQMRVVGSVAELANRFSRDISIEASLRPHCSASELANALSFALGGADVSVIEDFNRSAILRVAVAHGIAPTEQIAELFRIMEGSLKERCGVIYYNLKLMSLEQIFINLVREQRE</sequence>
<dbReference type="PANTHER" id="PTHR19229:SF250">
    <property type="entry name" value="ABC TRANSPORTER DOMAIN-CONTAINING PROTEIN-RELATED"/>
    <property type="match status" value="1"/>
</dbReference>
<dbReference type="CDD" id="cd03263">
    <property type="entry name" value="ABC_subfamily_A"/>
    <property type="match status" value="1"/>
</dbReference>
<keyword evidence="8 10" id="KW-0472">Membrane</keyword>
<gene>
    <name evidence="12" type="ORF">FOL47_003044</name>
</gene>
<evidence type="ECO:0000256" key="8">
    <source>
        <dbReference type="ARBA" id="ARBA00023136"/>
    </source>
</evidence>
<name>A0A7J6M9Z4_PERCH</name>
<dbReference type="SUPFAM" id="SSF52540">
    <property type="entry name" value="P-loop containing nucleoside triphosphate hydrolases"/>
    <property type="match status" value="1"/>
</dbReference>
<feature type="transmembrane region" description="Helical" evidence="10">
    <location>
        <begin position="260"/>
        <end position="285"/>
    </location>
</feature>
<comment type="subcellular location">
    <subcellularLocation>
        <location evidence="1">Membrane</location>
        <topology evidence="1">Multi-pass membrane protein</topology>
    </subcellularLocation>
</comment>
<feature type="transmembrane region" description="Helical" evidence="10">
    <location>
        <begin position="217"/>
        <end position="239"/>
    </location>
</feature>
<comment type="similarity">
    <text evidence="2">Belongs to the ABC transporter superfamily. ABCA family.</text>
</comment>
<feature type="transmembrane region" description="Helical" evidence="10">
    <location>
        <begin position="297"/>
        <end position="322"/>
    </location>
</feature>
<keyword evidence="3" id="KW-0813">Transport</keyword>
<dbReference type="SMART" id="SM00382">
    <property type="entry name" value="AAA"/>
    <property type="match status" value="1"/>
</dbReference>
<dbReference type="InterPro" id="IPR026082">
    <property type="entry name" value="ABCA"/>
</dbReference>
<feature type="compositionally biased region" description="Polar residues" evidence="9">
    <location>
        <begin position="30"/>
        <end position="44"/>
    </location>
</feature>
<dbReference type="InterPro" id="IPR003593">
    <property type="entry name" value="AAA+_ATPase"/>
</dbReference>
<comment type="caution">
    <text evidence="12">The sequence shown here is derived from an EMBL/GenBank/DDBJ whole genome shotgun (WGS) entry which is preliminary data.</text>
</comment>
<protein>
    <recommendedName>
        <fullName evidence="11">ABC transporter domain-containing protein</fullName>
    </recommendedName>
</protein>
<dbReference type="GO" id="GO:0005524">
    <property type="term" value="F:ATP binding"/>
    <property type="evidence" value="ECO:0007669"/>
    <property type="project" value="UniProtKB-KW"/>
</dbReference>
<dbReference type="Gene3D" id="3.40.50.300">
    <property type="entry name" value="P-loop containing nucleotide triphosphate hydrolases"/>
    <property type="match status" value="1"/>
</dbReference>
<dbReference type="EMBL" id="JAAPAO010000191">
    <property type="protein sequence ID" value="KAF4668422.1"/>
    <property type="molecule type" value="Genomic_DNA"/>
</dbReference>
<dbReference type="PROSITE" id="PS50893">
    <property type="entry name" value="ABC_TRANSPORTER_2"/>
    <property type="match status" value="1"/>
</dbReference>
<feature type="transmembrane region" description="Helical" evidence="10">
    <location>
        <begin position="78"/>
        <end position="100"/>
    </location>
</feature>
<dbReference type="InterPro" id="IPR003439">
    <property type="entry name" value="ABC_transporter-like_ATP-bd"/>
</dbReference>
<keyword evidence="13" id="KW-1185">Reference proteome</keyword>